<feature type="coiled-coil region" evidence="1">
    <location>
        <begin position="4"/>
        <end position="84"/>
    </location>
</feature>
<proteinExistence type="predicted"/>
<keyword evidence="1" id="KW-0175">Coiled coil</keyword>
<keyword evidence="3" id="KW-1185">Reference proteome</keyword>
<dbReference type="EMBL" id="AWSJ01000365">
    <property type="protein sequence ID" value="ERI05061.1"/>
    <property type="molecule type" value="Genomic_DNA"/>
</dbReference>
<reference evidence="2 3" key="1">
    <citation type="submission" date="2013-08" db="EMBL/GenBank/DDBJ databases">
        <authorList>
            <person name="Weinstock G."/>
            <person name="Sodergren E."/>
            <person name="Wylie T."/>
            <person name="Fulton L."/>
            <person name="Fulton R."/>
            <person name="Fronick C."/>
            <person name="O'Laughlin M."/>
            <person name="Godfrey J."/>
            <person name="Miner T."/>
            <person name="Herter B."/>
            <person name="Appelbaum E."/>
            <person name="Cordes M."/>
            <person name="Lek S."/>
            <person name="Wollam A."/>
            <person name="Pepin K.H."/>
            <person name="Palsikar V.B."/>
            <person name="Mitreva M."/>
            <person name="Wilson R.K."/>
        </authorList>
    </citation>
    <scope>NUCLEOTIDE SEQUENCE [LARGE SCALE GENOMIC DNA]</scope>
    <source>
        <strain evidence="2 3">ATCC 12856</strain>
    </source>
</reference>
<dbReference type="RefSeq" id="WP_021619766.1">
    <property type="nucleotide sequence ID" value="NZ_KE952701.1"/>
</dbReference>
<evidence type="ECO:0000313" key="2">
    <source>
        <dbReference type="EMBL" id="ERI05061.1"/>
    </source>
</evidence>
<protein>
    <submittedName>
        <fullName evidence="2">Uncharacterized protein</fullName>
    </submittedName>
</protein>
<accession>U1Y298</accession>
<gene>
    <name evidence="2" type="ORF">HMPREF0083_05827</name>
</gene>
<organism evidence="2 3">
    <name type="scientific">Aneurinibacillus aneurinilyticus ATCC 12856</name>
    <dbReference type="NCBI Taxonomy" id="649747"/>
    <lineage>
        <taxon>Bacteria</taxon>
        <taxon>Bacillati</taxon>
        <taxon>Bacillota</taxon>
        <taxon>Bacilli</taxon>
        <taxon>Bacillales</taxon>
        <taxon>Paenibacillaceae</taxon>
        <taxon>Aneurinibacillus group</taxon>
        <taxon>Aneurinibacillus</taxon>
    </lineage>
</organism>
<name>U1Y298_ANEAE</name>
<sequence length="284" mass="31640">EKKDKQLSELQRQLQEKAEQYEAEKKKWQEDIIKLEEETKAKQRQHQEQVQSIEEQLAEAQTNMNEKTQTIELLEKQVTELTAIPAPSTPRVNVTGKPWFMRILEEQNSIGKTRPPAAMPFADVRSQQANVGDFRRLQSMAGDSQPRLAQGNAGNFKALQSMAGEGQPRPAQGNAGNFKALQSMAGEGQPRPAQGNAGNFKALQSMAMDGQPRHVQGNRANYTAPNDFHSSEGAGWSAQEIPNQHESGRVFSAGDNILMDQLPLEYTNTSHAVKKNVNPIQREK</sequence>
<comment type="caution">
    <text evidence="2">The sequence shown here is derived from an EMBL/GenBank/DDBJ whole genome shotgun (WGS) entry which is preliminary data.</text>
</comment>
<dbReference type="HOGENOM" id="CLU_978248_0_0_9"/>
<dbReference type="Proteomes" id="UP000016511">
    <property type="component" value="Unassembled WGS sequence"/>
</dbReference>
<feature type="non-terminal residue" evidence="2">
    <location>
        <position position="1"/>
    </location>
</feature>
<dbReference type="AlphaFoldDB" id="U1Y298"/>
<evidence type="ECO:0000313" key="3">
    <source>
        <dbReference type="Proteomes" id="UP000016511"/>
    </source>
</evidence>
<dbReference type="PATRIC" id="fig|649747.3.peg.5223"/>
<evidence type="ECO:0000256" key="1">
    <source>
        <dbReference type="SAM" id="Coils"/>
    </source>
</evidence>
<dbReference type="GeneID" id="92837782"/>
<dbReference type="STRING" id="649747.HMPREF0083_05827"/>